<evidence type="ECO:0000256" key="5">
    <source>
        <dbReference type="NCBIfam" id="TIGR00558"/>
    </source>
</evidence>
<protein>
    <recommendedName>
        <fullName evidence="5">Pyridoxamine 5'-phosphate oxidase</fullName>
        <ecNumber evidence="5">1.4.3.5</ecNumber>
    </recommendedName>
</protein>
<feature type="domain" description="Pyridoxine 5'-phosphate oxidase dimerisation C-terminal" evidence="9">
    <location>
        <begin position="196"/>
        <end position="241"/>
    </location>
</feature>
<feature type="binding site" evidence="7">
    <location>
        <position position="209"/>
    </location>
    <ligand>
        <name>FMN</name>
        <dbReference type="ChEBI" id="CHEBI:58210"/>
    </ligand>
</feature>
<evidence type="ECO:0000256" key="3">
    <source>
        <dbReference type="ARBA" id="ARBA00022643"/>
    </source>
</evidence>
<keyword evidence="11" id="KW-1185">Reference proteome</keyword>
<feature type="binding site" evidence="7">
    <location>
        <begin position="84"/>
        <end position="89"/>
    </location>
    <ligand>
        <name>FMN</name>
        <dbReference type="ChEBI" id="CHEBI:58210"/>
    </ligand>
</feature>
<feature type="binding site" evidence="7">
    <location>
        <position position="106"/>
    </location>
    <ligand>
        <name>FMN</name>
        <dbReference type="ChEBI" id="CHEBI:58210"/>
    </ligand>
</feature>
<evidence type="ECO:0000259" key="8">
    <source>
        <dbReference type="Pfam" id="PF01243"/>
    </source>
</evidence>
<reference evidence="10 11" key="1">
    <citation type="submission" date="2018-06" db="EMBL/GenBank/DDBJ databases">
        <authorList>
            <consortium name="Pathogen Informatics"/>
            <person name="Doyle S."/>
        </authorList>
    </citation>
    <scope>NUCLEOTIDE SEQUENCE [LARGE SCALE GENOMIC DNA]</scope>
    <source>
        <strain evidence="10 11">NCTC1934</strain>
    </source>
</reference>
<name>A0A378YHJ5_9NOCA</name>
<evidence type="ECO:0000313" key="11">
    <source>
        <dbReference type="Proteomes" id="UP000255467"/>
    </source>
</evidence>
<dbReference type="InterPro" id="IPR000659">
    <property type="entry name" value="Pyridox_Oxase"/>
</dbReference>
<dbReference type="STRING" id="1406858.GCA_000710895_02273"/>
<dbReference type="NCBIfam" id="TIGR00558">
    <property type="entry name" value="pdxH"/>
    <property type="match status" value="1"/>
</dbReference>
<dbReference type="InterPro" id="IPR011576">
    <property type="entry name" value="Pyridox_Oxase_N"/>
</dbReference>
<dbReference type="InterPro" id="IPR019576">
    <property type="entry name" value="Pyridoxamine_oxidase_dimer_C"/>
</dbReference>
<feature type="binding site" evidence="7">
    <location>
        <begin position="99"/>
        <end position="100"/>
    </location>
    <ligand>
        <name>FMN</name>
        <dbReference type="ChEBI" id="CHEBI:58210"/>
    </ligand>
</feature>
<dbReference type="Pfam" id="PF01243">
    <property type="entry name" value="PNPOx_N"/>
    <property type="match status" value="1"/>
</dbReference>
<evidence type="ECO:0000256" key="2">
    <source>
        <dbReference type="ARBA" id="ARBA00022630"/>
    </source>
</evidence>
<dbReference type="Pfam" id="PF10590">
    <property type="entry name" value="PNP_phzG_C"/>
    <property type="match status" value="1"/>
</dbReference>
<dbReference type="AlphaFoldDB" id="A0A378YHJ5"/>
<dbReference type="GO" id="GO:0008615">
    <property type="term" value="P:pyridoxine biosynthetic process"/>
    <property type="evidence" value="ECO:0007669"/>
    <property type="project" value="UniProtKB-UniRule"/>
</dbReference>
<feature type="binding site" evidence="7">
    <location>
        <position position="128"/>
    </location>
    <ligand>
        <name>FMN</name>
        <dbReference type="ChEBI" id="CHEBI:58210"/>
    </ligand>
</feature>
<feature type="domain" description="Pyridoxamine 5'-phosphate oxidase N-terminal" evidence="8">
    <location>
        <begin position="54"/>
        <end position="180"/>
    </location>
</feature>
<dbReference type="GO" id="GO:0004733">
    <property type="term" value="F:pyridoxamine phosphate oxidase activity"/>
    <property type="evidence" value="ECO:0007669"/>
    <property type="project" value="UniProtKB-UniRule"/>
</dbReference>
<dbReference type="GO" id="GO:0010181">
    <property type="term" value="F:FMN binding"/>
    <property type="evidence" value="ECO:0007669"/>
    <property type="project" value="UniProtKB-UniRule"/>
</dbReference>
<dbReference type="InterPro" id="IPR019740">
    <property type="entry name" value="Pyridox_Oxase_CS"/>
</dbReference>
<evidence type="ECO:0000259" key="9">
    <source>
        <dbReference type="Pfam" id="PF10590"/>
    </source>
</evidence>
<feature type="binding site" evidence="7">
    <location>
        <position position="219"/>
    </location>
    <ligand>
        <name>FMN</name>
        <dbReference type="ChEBI" id="CHEBI:58210"/>
    </ligand>
</feature>
<dbReference type="PIRSF" id="PIRSF000190">
    <property type="entry name" value="Pyd_amn-ph_oxd"/>
    <property type="match status" value="1"/>
</dbReference>
<keyword evidence="3 7" id="KW-0288">FMN</keyword>
<accession>A0A378YHJ5</accession>
<keyword evidence="4 10" id="KW-0560">Oxidoreductase</keyword>
<evidence type="ECO:0000313" key="10">
    <source>
        <dbReference type="EMBL" id="SUA76203.1"/>
    </source>
</evidence>
<dbReference type="PANTHER" id="PTHR10851:SF0">
    <property type="entry name" value="PYRIDOXINE-5'-PHOSPHATE OXIDASE"/>
    <property type="match status" value="1"/>
</dbReference>
<dbReference type="Gene3D" id="2.30.110.10">
    <property type="entry name" value="Electron Transport, Fmn-binding Protein, Chain A"/>
    <property type="match status" value="1"/>
</dbReference>
<evidence type="ECO:0000256" key="1">
    <source>
        <dbReference type="ARBA" id="ARBA00007301"/>
    </source>
</evidence>
<dbReference type="NCBIfam" id="NF004231">
    <property type="entry name" value="PRK05679.1"/>
    <property type="match status" value="1"/>
</dbReference>
<feature type="binding site" evidence="6">
    <location>
        <position position="146"/>
    </location>
    <ligand>
        <name>substrate</name>
    </ligand>
</feature>
<keyword evidence="2" id="KW-0285">Flavoprotein</keyword>
<dbReference type="RefSeq" id="WP_255221978.1">
    <property type="nucleotide sequence ID" value="NZ_UGRY01000002.1"/>
</dbReference>
<feature type="binding site" evidence="6">
    <location>
        <position position="89"/>
    </location>
    <ligand>
        <name>substrate</name>
    </ligand>
</feature>
<dbReference type="EMBL" id="UGRY01000002">
    <property type="protein sequence ID" value="SUA76203.1"/>
    <property type="molecule type" value="Genomic_DNA"/>
</dbReference>
<feature type="binding site" evidence="7">
    <location>
        <begin position="163"/>
        <end position="164"/>
    </location>
    <ligand>
        <name>FMN</name>
        <dbReference type="ChEBI" id="CHEBI:58210"/>
    </ligand>
</feature>
<organism evidence="10 11">
    <name type="scientific">Nocardia otitidiscaviarum</name>
    <dbReference type="NCBI Taxonomy" id="1823"/>
    <lineage>
        <taxon>Bacteria</taxon>
        <taxon>Bacillati</taxon>
        <taxon>Actinomycetota</taxon>
        <taxon>Actinomycetes</taxon>
        <taxon>Mycobacteriales</taxon>
        <taxon>Nocardiaceae</taxon>
        <taxon>Nocardia</taxon>
    </lineage>
</organism>
<comment type="cofactor">
    <cofactor evidence="7">
        <name>FMN</name>
        <dbReference type="ChEBI" id="CHEBI:58210"/>
    </cofactor>
    <text evidence="7">Binds 1 FMN per subunit.</text>
</comment>
<feature type="binding site" evidence="6">
    <location>
        <position position="150"/>
    </location>
    <ligand>
        <name>substrate</name>
    </ligand>
</feature>
<gene>
    <name evidence="10" type="primary">pdxH</name>
    <name evidence="10" type="ORF">NCTC1934_02435</name>
</gene>
<dbReference type="PROSITE" id="PS01064">
    <property type="entry name" value="PYRIDOX_OXIDASE"/>
    <property type="match status" value="1"/>
</dbReference>
<evidence type="ECO:0000256" key="7">
    <source>
        <dbReference type="PIRSR" id="PIRSR000190-2"/>
    </source>
</evidence>
<dbReference type="Proteomes" id="UP000255467">
    <property type="component" value="Unassembled WGS sequence"/>
</dbReference>
<feature type="binding site" evidence="6">
    <location>
        <position position="154"/>
    </location>
    <ligand>
        <name>substrate</name>
    </ligand>
</feature>
<proteinExistence type="inferred from homology"/>
<comment type="similarity">
    <text evidence="1">Belongs to the pyridoxamine 5'-phosphate oxidase family.</text>
</comment>
<evidence type="ECO:0000256" key="4">
    <source>
        <dbReference type="ARBA" id="ARBA00023002"/>
    </source>
</evidence>
<dbReference type="InterPro" id="IPR012349">
    <property type="entry name" value="Split_barrel_FMN-bd"/>
</dbReference>
<feature type="binding site" evidence="6">
    <location>
        <begin position="18"/>
        <end position="21"/>
    </location>
    <ligand>
        <name>substrate</name>
    </ligand>
</feature>
<sequence length="241" mass="26768">MTDLEKSVTSALDIAAMRVEYGVDAGDNHPGRETDLDESWLADGWEPLLRTWIEEATHAGLVDPNAMVLATVELTPSGPKPATRTVLCKGLSPEGVTFYTNFESLKGLALTATPYASATLVWPALSRQVTVRGPVHRVSPEVTEVYWRSRPRGSRLGAWASEQSRVIGSRAELDRRMAETTERFTGVDDIPVPPFWGGFQIRPETVEFWQGRRSRMHNRIRVTLEPGATDVAAMKVERLQP</sequence>
<dbReference type="PANTHER" id="PTHR10851">
    <property type="entry name" value="PYRIDOXINE-5-PHOSPHATE OXIDASE"/>
    <property type="match status" value="1"/>
</dbReference>
<dbReference type="EC" id="1.4.3.5" evidence="5"/>
<dbReference type="SUPFAM" id="SSF50475">
    <property type="entry name" value="FMN-binding split barrel"/>
    <property type="match status" value="1"/>
</dbReference>
<evidence type="ECO:0000256" key="6">
    <source>
        <dbReference type="PIRSR" id="PIRSR000190-1"/>
    </source>
</evidence>
<feature type="binding site" evidence="6">
    <location>
        <begin position="215"/>
        <end position="217"/>
    </location>
    <ligand>
        <name>substrate</name>
    </ligand>
</feature>